<keyword evidence="1" id="KW-0812">Transmembrane</keyword>
<evidence type="ECO:0000256" key="2">
    <source>
        <dbReference type="SAM" id="SignalP"/>
    </source>
</evidence>
<evidence type="ECO:0000313" key="3">
    <source>
        <dbReference type="EMBL" id="TQS10662.1"/>
    </source>
</evidence>
<reference evidence="3 4" key="1">
    <citation type="submission" date="2019-07" db="EMBL/GenBank/DDBJ databases">
        <title>Microbispora hainanensis DSM 45428.</title>
        <authorList>
            <person name="Thawai C."/>
        </authorList>
    </citation>
    <scope>NUCLEOTIDE SEQUENCE [LARGE SCALE GENOMIC DNA]</scope>
    <source>
        <strain evidence="3 4">DSM 45428</strain>
    </source>
</reference>
<gene>
    <name evidence="3" type="ORF">FLX08_37965</name>
</gene>
<comment type="caution">
    <text evidence="3">The sequence shown here is derived from an EMBL/GenBank/DDBJ whole genome shotgun (WGS) entry which is preliminary data.</text>
</comment>
<evidence type="ECO:0008006" key="5">
    <source>
        <dbReference type="Google" id="ProtNLM"/>
    </source>
</evidence>
<keyword evidence="2" id="KW-0732">Signal</keyword>
<proteinExistence type="predicted"/>
<keyword evidence="1" id="KW-0472">Membrane</keyword>
<protein>
    <recommendedName>
        <fullName evidence="5">Copper resistance protein CopC</fullName>
    </recommendedName>
</protein>
<sequence length="186" mass="18743">MKKALTYVLTVLLAGLVLMLGAPAASAHGGAIKLEVTGDGADNVNVLATYKKDDHPVTEIVEATLTATSADGRSFGPVPLRSAPEGQNLYHSAEPLPSGEWEVTVTATEPSKAKVKVKVKAGEIAASPVAAVGPAPGSAQSKAAAAADDEGAMGMPVKIGIIALVALLAVAAFVALARRNRASIGR</sequence>
<evidence type="ECO:0000313" key="4">
    <source>
        <dbReference type="Proteomes" id="UP000316541"/>
    </source>
</evidence>
<evidence type="ECO:0000256" key="1">
    <source>
        <dbReference type="SAM" id="Phobius"/>
    </source>
</evidence>
<dbReference type="AlphaFoldDB" id="A0A544Y227"/>
<dbReference type="RefSeq" id="WP_142625098.1">
    <property type="nucleotide sequence ID" value="NZ_VIRM01000082.1"/>
</dbReference>
<feature type="transmembrane region" description="Helical" evidence="1">
    <location>
        <begin position="159"/>
        <end position="177"/>
    </location>
</feature>
<keyword evidence="1" id="KW-1133">Transmembrane helix</keyword>
<dbReference type="EMBL" id="VIRM01000082">
    <property type="protein sequence ID" value="TQS10662.1"/>
    <property type="molecule type" value="Genomic_DNA"/>
</dbReference>
<name>A0A544Y227_9ACTN</name>
<accession>A0A544Y227</accession>
<feature type="chain" id="PRO_5039062763" description="Copper resistance protein CopC" evidence="2">
    <location>
        <begin position="28"/>
        <end position="186"/>
    </location>
</feature>
<dbReference type="Proteomes" id="UP000316541">
    <property type="component" value="Unassembled WGS sequence"/>
</dbReference>
<organism evidence="3 4">
    <name type="scientific">Microbispora hainanensis</name>
    <dbReference type="NCBI Taxonomy" id="568844"/>
    <lineage>
        <taxon>Bacteria</taxon>
        <taxon>Bacillati</taxon>
        <taxon>Actinomycetota</taxon>
        <taxon>Actinomycetes</taxon>
        <taxon>Streptosporangiales</taxon>
        <taxon>Streptosporangiaceae</taxon>
        <taxon>Microbispora</taxon>
    </lineage>
</organism>
<feature type="signal peptide" evidence="2">
    <location>
        <begin position="1"/>
        <end position="27"/>
    </location>
</feature>